<dbReference type="PANTHER" id="PTHR30121:SF6">
    <property type="entry name" value="SLR6007 PROTEIN"/>
    <property type="match status" value="1"/>
</dbReference>
<gene>
    <name evidence="1" type="ORF">G3A56_27750</name>
</gene>
<dbReference type="SUPFAM" id="SSF52540">
    <property type="entry name" value="P-loop containing nucleoside triphosphate hydrolases"/>
    <property type="match status" value="1"/>
</dbReference>
<dbReference type="RefSeq" id="WP_130519735.1">
    <property type="nucleotide sequence ID" value="NZ_CP048639.1"/>
</dbReference>
<geneLocation type="plasmid" evidence="1 2">
    <name>p7</name>
</geneLocation>
<dbReference type="PANTHER" id="PTHR30121">
    <property type="entry name" value="UNCHARACTERIZED PROTEIN YJGR-RELATED"/>
    <property type="match status" value="1"/>
</dbReference>
<dbReference type="InterPro" id="IPR027417">
    <property type="entry name" value="P-loop_NTPase"/>
</dbReference>
<evidence type="ECO:0000313" key="2">
    <source>
        <dbReference type="Proteomes" id="UP000464865"/>
    </source>
</evidence>
<proteinExistence type="predicted"/>
<dbReference type="KEGG" id="roy:G3A56_27750"/>
<accession>A0A7L5BS28</accession>
<evidence type="ECO:0008006" key="3">
    <source>
        <dbReference type="Google" id="ProtNLM"/>
    </source>
</evidence>
<organism evidence="1 2">
    <name type="scientific">Rhizobium oryzihabitans</name>
    <dbReference type="NCBI Taxonomy" id="2267833"/>
    <lineage>
        <taxon>Bacteria</taxon>
        <taxon>Pseudomonadati</taxon>
        <taxon>Pseudomonadota</taxon>
        <taxon>Alphaproteobacteria</taxon>
        <taxon>Hyphomicrobiales</taxon>
        <taxon>Rhizobiaceae</taxon>
        <taxon>Rhizobium/Agrobacterium group</taxon>
        <taxon>Rhizobium</taxon>
    </lineage>
</organism>
<keyword evidence="1" id="KW-0614">Plasmid</keyword>
<dbReference type="Gene3D" id="3.40.50.300">
    <property type="entry name" value="P-loop containing nucleotide triphosphate hydrolases"/>
    <property type="match status" value="1"/>
</dbReference>
<dbReference type="InterPro" id="IPR051162">
    <property type="entry name" value="T4SS_component"/>
</dbReference>
<name>A0A7L5BS28_9HYPH</name>
<protein>
    <recommendedName>
        <fullName evidence="3">TraM recognition domain-containing protein</fullName>
    </recommendedName>
</protein>
<sequence>MAKRTREFEGVEHTDVVRLSSRRERRKSLTEWVKDCHNDPADVLKPYFGLAVIALLLSWAPFWPELLAIGAVFLALSQGSYARKLWDAPYRVPMDLGKKGFKDKSTGDVGAGVIYHGVGRGAYSGQEVWSAAKDIQTHRMVLGGTGSGKSEEIFGLVFNALCLNSGAIMVDGKASADTLNSLKKITRLFGRDEDFLTLNFMMGAKDFYGHSEVKLTNTFNPFSMGSSDQKSTLMETFIPPAEGSNSVFAQRAMQLNKALPRPLTFLQERGYVDYNPRLLTEFFQLNNVENLVWFGRFRDKHGRVVSLPDEGKHEDFLRLKQACQSLEQVLLDLPGYSQVMPKEPPPMIDANDTKIAMALLSGENEVEALSREMIESYRKLAGGTGGGDQNQANETSRAEVYRQWGYMTMSLSEPAAMLTYSFGHVFNAQVGEINMSDVFLNRRIVFVMIPSLEKAPPSTAALGKITVAAVKQVLGNLLHKPLEGDRRSIVDASPSKSNMPYPLIFDEYGYYVVEGFSVAAAQARSFGVSCTFGMQTPDSLEKASPQEAQETLQNTTLRHIGRFVGGEDSNTFKLIRGWGSKVMTPVSRGMKVDQRAAFKTTRLSDEVSYEEEDVIKYADIAGQQDGQFHLIVGTQTREGRIRRGESRTIRYTAFYTGGVPEVTEWRLNHFVPVKSRDPESIEAIRKRDRQEKMLEELSAEGIKEWSFTQADPTRRYLDHKDRDGIAVLLRDILTTLSSVIRDERFRRSKPKADTPIEVVAETLKNMLESGIVSQGQLDAAIVESLAALDSSSGAISVNREIDQLEDALKARYADSISSAGLSATDSELAMAAFGVLIDQPLRVARRTALRNNSIRAATLNTGALLAAAE</sequence>
<dbReference type="EMBL" id="CP048639">
    <property type="protein sequence ID" value="QIB41591.1"/>
    <property type="molecule type" value="Genomic_DNA"/>
</dbReference>
<dbReference type="Proteomes" id="UP000464865">
    <property type="component" value="Plasmid p7"/>
</dbReference>
<evidence type="ECO:0000313" key="1">
    <source>
        <dbReference type="EMBL" id="QIB41591.1"/>
    </source>
</evidence>
<keyword evidence="2" id="KW-1185">Reference proteome</keyword>
<reference evidence="1 2" key="1">
    <citation type="submission" date="2020-02" db="EMBL/GenBank/DDBJ databases">
        <title>Plant-Promoting Endophytic Bacterium Rhizobium oryzihabitans sp. nov., Isolated from the Root of Rice.</title>
        <authorList>
            <person name="zhao J."/>
            <person name="Zhang G."/>
        </authorList>
    </citation>
    <scope>NUCLEOTIDE SEQUENCE [LARGE SCALE GENOMIC DNA]</scope>
    <source>
        <strain evidence="1 2">M15</strain>
        <plasmid evidence="1 2">p7</plasmid>
    </source>
</reference>
<dbReference type="AlphaFoldDB" id="A0A7L5BS28"/>